<dbReference type="InterPro" id="IPR036638">
    <property type="entry name" value="HLH_DNA-bd_sf"/>
</dbReference>
<sequence>MEIYSMNDHGIGPSNSFSTDLLQSLNHDCHKQRRREKINTGFKNLQTLLPFSSMQTKMDKASILEQAYTYTKLLQQQIQMMRFGFSNDQGYKDIMFNSPYLYLQPLELPTNPENLHGLSPMPVVSSGMTMNDFRM</sequence>
<keyword evidence="4" id="KW-0804">Transcription</keyword>
<name>A0A0K9Q3Z8_ZOSMR</name>
<evidence type="ECO:0000313" key="6">
    <source>
        <dbReference type="EMBL" id="KMZ75175.1"/>
    </source>
</evidence>
<feature type="domain" description="BHLH" evidence="5">
    <location>
        <begin position="22"/>
        <end position="74"/>
    </location>
</feature>
<dbReference type="SUPFAM" id="SSF47459">
    <property type="entry name" value="HLH, helix-loop-helix DNA-binding domain"/>
    <property type="match status" value="1"/>
</dbReference>
<gene>
    <name evidence="6" type="ORF">ZOSMA_118G00550</name>
</gene>
<dbReference type="Pfam" id="PF00010">
    <property type="entry name" value="HLH"/>
    <property type="match status" value="1"/>
</dbReference>
<dbReference type="SMART" id="SM00353">
    <property type="entry name" value="HLH"/>
    <property type="match status" value="1"/>
</dbReference>
<evidence type="ECO:0000256" key="3">
    <source>
        <dbReference type="ARBA" id="ARBA00023125"/>
    </source>
</evidence>
<dbReference type="InterPro" id="IPR031066">
    <property type="entry name" value="bHLH_ALC-like_plant"/>
</dbReference>
<evidence type="ECO:0000256" key="1">
    <source>
        <dbReference type="ARBA" id="ARBA00005510"/>
    </source>
</evidence>
<dbReference type="CDD" id="cd11393">
    <property type="entry name" value="bHLH_AtbHLH_like"/>
    <property type="match status" value="1"/>
</dbReference>
<dbReference type="EMBL" id="LFYR01000204">
    <property type="protein sequence ID" value="KMZ75175.1"/>
    <property type="molecule type" value="Genomic_DNA"/>
</dbReference>
<keyword evidence="2" id="KW-0805">Transcription regulation</keyword>
<evidence type="ECO:0000256" key="2">
    <source>
        <dbReference type="ARBA" id="ARBA00023015"/>
    </source>
</evidence>
<proteinExistence type="inferred from homology"/>
<evidence type="ECO:0000259" key="5">
    <source>
        <dbReference type="PROSITE" id="PS50888"/>
    </source>
</evidence>
<evidence type="ECO:0000313" key="7">
    <source>
        <dbReference type="Proteomes" id="UP000036987"/>
    </source>
</evidence>
<accession>A0A0K9Q3Z8</accession>
<dbReference type="InterPro" id="IPR011598">
    <property type="entry name" value="bHLH_dom"/>
</dbReference>
<comment type="caution">
    <text evidence="6">The sequence shown here is derived from an EMBL/GenBank/DDBJ whole genome shotgun (WGS) entry which is preliminary data.</text>
</comment>
<dbReference type="OrthoDB" id="677685at2759"/>
<dbReference type="Gene3D" id="4.10.280.10">
    <property type="entry name" value="Helix-loop-helix DNA-binding domain"/>
    <property type="match status" value="1"/>
</dbReference>
<organism evidence="6 7">
    <name type="scientific">Zostera marina</name>
    <name type="common">Eelgrass</name>
    <dbReference type="NCBI Taxonomy" id="29655"/>
    <lineage>
        <taxon>Eukaryota</taxon>
        <taxon>Viridiplantae</taxon>
        <taxon>Streptophyta</taxon>
        <taxon>Embryophyta</taxon>
        <taxon>Tracheophyta</taxon>
        <taxon>Spermatophyta</taxon>
        <taxon>Magnoliopsida</taxon>
        <taxon>Liliopsida</taxon>
        <taxon>Zosteraceae</taxon>
        <taxon>Zostera</taxon>
    </lineage>
</organism>
<comment type="similarity">
    <text evidence="1">Belongs to the bHLH protein family.</text>
</comment>
<dbReference type="PANTHER" id="PTHR45855">
    <property type="entry name" value="TRANSCRIPTION FACTOR PIF1-RELATED"/>
    <property type="match status" value="1"/>
</dbReference>
<dbReference type="AlphaFoldDB" id="A0A0K9Q3Z8"/>
<dbReference type="GO" id="GO:0046983">
    <property type="term" value="F:protein dimerization activity"/>
    <property type="evidence" value="ECO:0007669"/>
    <property type="project" value="InterPro"/>
</dbReference>
<dbReference type="GO" id="GO:0003677">
    <property type="term" value="F:DNA binding"/>
    <property type="evidence" value="ECO:0007669"/>
    <property type="project" value="UniProtKB-KW"/>
</dbReference>
<dbReference type="InterPro" id="IPR045239">
    <property type="entry name" value="bHLH95_bHLH"/>
</dbReference>
<keyword evidence="7" id="KW-1185">Reference proteome</keyword>
<evidence type="ECO:0000256" key="4">
    <source>
        <dbReference type="ARBA" id="ARBA00023163"/>
    </source>
</evidence>
<keyword evidence="3" id="KW-0238">DNA-binding</keyword>
<reference evidence="7" key="1">
    <citation type="journal article" date="2016" name="Nature">
        <title>The genome of the seagrass Zostera marina reveals angiosperm adaptation to the sea.</title>
        <authorList>
            <person name="Olsen J.L."/>
            <person name="Rouze P."/>
            <person name="Verhelst B."/>
            <person name="Lin Y.-C."/>
            <person name="Bayer T."/>
            <person name="Collen J."/>
            <person name="Dattolo E."/>
            <person name="De Paoli E."/>
            <person name="Dittami S."/>
            <person name="Maumus F."/>
            <person name="Michel G."/>
            <person name="Kersting A."/>
            <person name="Lauritano C."/>
            <person name="Lohaus R."/>
            <person name="Toepel M."/>
            <person name="Tonon T."/>
            <person name="Vanneste K."/>
            <person name="Amirebrahimi M."/>
            <person name="Brakel J."/>
            <person name="Bostroem C."/>
            <person name="Chovatia M."/>
            <person name="Grimwood J."/>
            <person name="Jenkins J.W."/>
            <person name="Jueterbock A."/>
            <person name="Mraz A."/>
            <person name="Stam W.T."/>
            <person name="Tice H."/>
            <person name="Bornberg-Bauer E."/>
            <person name="Green P.J."/>
            <person name="Pearson G.A."/>
            <person name="Procaccini G."/>
            <person name="Duarte C.M."/>
            <person name="Schmutz J."/>
            <person name="Reusch T.B.H."/>
            <person name="Van de Peer Y."/>
        </authorList>
    </citation>
    <scope>NUCLEOTIDE SEQUENCE [LARGE SCALE GENOMIC DNA]</scope>
    <source>
        <strain evidence="7">cv. Finnish</strain>
    </source>
</reference>
<dbReference type="PROSITE" id="PS50888">
    <property type="entry name" value="BHLH"/>
    <property type="match status" value="1"/>
</dbReference>
<protein>
    <recommendedName>
        <fullName evidence="5">BHLH domain-containing protein</fullName>
    </recommendedName>
</protein>
<dbReference type="Proteomes" id="UP000036987">
    <property type="component" value="Unassembled WGS sequence"/>
</dbReference>